<evidence type="ECO:0000313" key="3">
    <source>
        <dbReference type="Proteomes" id="UP000075902"/>
    </source>
</evidence>
<evidence type="ECO:0000256" key="1">
    <source>
        <dbReference type="SAM" id="Phobius"/>
    </source>
</evidence>
<dbReference type="Proteomes" id="UP000075902">
    <property type="component" value="Unassembled WGS sequence"/>
</dbReference>
<keyword evidence="1" id="KW-0472">Membrane</keyword>
<feature type="transmembrane region" description="Helical" evidence="1">
    <location>
        <begin position="54"/>
        <end position="76"/>
    </location>
</feature>
<proteinExistence type="predicted"/>
<protein>
    <submittedName>
        <fullName evidence="2">Uncharacterized protein</fullName>
    </submittedName>
</protein>
<dbReference type="EnsemblMetazoa" id="AMEC020356-RA">
    <property type="protein sequence ID" value="AMEC020356-PA"/>
    <property type="gene ID" value="AMEC020356"/>
</dbReference>
<keyword evidence="1" id="KW-0812">Transmembrane</keyword>
<dbReference type="AlphaFoldDB" id="A0A182UH81"/>
<accession>A0A182UH81</accession>
<organism evidence="2 3">
    <name type="scientific">Anopheles melas</name>
    <dbReference type="NCBI Taxonomy" id="34690"/>
    <lineage>
        <taxon>Eukaryota</taxon>
        <taxon>Metazoa</taxon>
        <taxon>Ecdysozoa</taxon>
        <taxon>Arthropoda</taxon>
        <taxon>Hexapoda</taxon>
        <taxon>Insecta</taxon>
        <taxon>Pterygota</taxon>
        <taxon>Neoptera</taxon>
        <taxon>Endopterygota</taxon>
        <taxon>Diptera</taxon>
        <taxon>Nematocera</taxon>
        <taxon>Culicoidea</taxon>
        <taxon>Culicidae</taxon>
        <taxon>Anophelinae</taxon>
        <taxon>Anopheles</taxon>
    </lineage>
</organism>
<evidence type="ECO:0000313" key="2">
    <source>
        <dbReference type="EnsemblMetazoa" id="AMEC020356-PA"/>
    </source>
</evidence>
<dbReference type="VEuPathDB" id="VectorBase:AMEC020356"/>
<reference evidence="3" key="1">
    <citation type="submission" date="2014-01" db="EMBL/GenBank/DDBJ databases">
        <title>The Genome Sequence of Anopheles melas CM1001059_A (V2).</title>
        <authorList>
            <consortium name="The Broad Institute Genomics Platform"/>
            <person name="Neafsey D.E."/>
            <person name="Besansky N."/>
            <person name="Howell P."/>
            <person name="Walton C."/>
            <person name="Young S.K."/>
            <person name="Zeng Q."/>
            <person name="Gargeya S."/>
            <person name="Fitzgerald M."/>
            <person name="Haas B."/>
            <person name="Abouelleil A."/>
            <person name="Allen A.W."/>
            <person name="Alvarado L."/>
            <person name="Arachchi H.M."/>
            <person name="Berlin A.M."/>
            <person name="Chapman S.B."/>
            <person name="Gainer-Dewar J."/>
            <person name="Goldberg J."/>
            <person name="Griggs A."/>
            <person name="Gujja S."/>
            <person name="Hansen M."/>
            <person name="Howarth C."/>
            <person name="Imamovic A."/>
            <person name="Ireland A."/>
            <person name="Larimer J."/>
            <person name="McCowan C."/>
            <person name="Murphy C."/>
            <person name="Pearson M."/>
            <person name="Poon T.W."/>
            <person name="Priest M."/>
            <person name="Roberts A."/>
            <person name="Saif S."/>
            <person name="Shea T."/>
            <person name="Sisk P."/>
            <person name="Sykes S."/>
            <person name="Wortman J."/>
            <person name="Nusbaum C."/>
            <person name="Birren B."/>
        </authorList>
    </citation>
    <scope>NUCLEOTIDE SEQUENCE [LARGE SCALE GENOMIC DNA]</scope>
    <source>
        <strain evidence="3">CM1001059</strain>
    </source>
</reference>
<name>A0A182UH81_9DIPT</name>
<reference evidence="2" key="2">
    <citation type="submission" date="2020-05" db="UniProtKB">
        <authorList>
            <consortium name="EnsemblMetazoa"/>
        </authorList>
    </citation>
    <scope>IDENTIFICATION</scope>
    <source>
        <strain evidence="2">CM1001059</strain>
    </source>
</reference>
<sequence>MRELYDLITGKNVDHQTFESVSAIIQKRFTNAGNWFQGKRGMDSSHITGRLGTIPLILVAMLLYLSVGSALALLLLQNDLALPFHRLAGIYVLYDIRRKEQAESPFFLFLARFLEPFGGLLPANSSTPAQMVELKFIHLLLSNGDPD</sequence>
<keyword evidence="3" id="KW-1185">Reference proteome</keyword>
<keyword evidence="1" id="KW-1133">Transmembrane helix</keyword>